<dbReference type="InterPro" id="IPR011990">
    <property type="entry name" value="TPR-like_helical_dom_sf"/>
</dbReference>
<comment type="caution">
    <text evidence="3">The sequence shown here is derived from an EMBL/GenBank/DDBJ whole genome shotgun (WGS) entry which is preliminary data.</text>
</comment>
<reference evidence="3 4" key="1">
    <citation type="journal article" date="2021" name="Nat. Plants">
        <title>The Taxus genome provides insights into paclitaxel biosynthesis.</title>
        <authorList>
            <person name="Xiong X."/>
            <person name="Gou J."/>
            <person name="Liao Q."/>
            <person name="Li Y."/>
            <person name="Zhou Q."/>
            <person name="Bi G."/>
            <person name="Li C."/>
            <person name="Du R."/>
            <person name="Wang X."/>
            <person name="Sun T."/>
            <person name="Guo L."/>
            <person name="Liang H."/>
            <person name="Lu P."/>
            <person name="Wu Y."/>
            <person name="Zhang Z."/>
            <person name="Ro D.K."/>
            <person name="Shang Y."/>
            <person name="Huang S."/>
            <person name="Yan J."/>
        </authorList>
    </citation>
    <scope>NUCLEOTIDE SEQUENCE [LARGE SCALE GENOMIC DNA]</scope>
    <source>
        <strain evidence="3">Ta-2019</strain>
    </source>
</reference>
<feature type="repeat" description="PPR" evidence="2">
    <location>
        <begin position="363"/>
        <end position="397"/>
    </location>
</feature>
<dbReference type="PROSITE" id="PS51375">
    <property type="entry name" value="PPR"/>
    <property type="match status" value="2"/>
</dbReference>
<dbReference type="GO" id="GO:0003729">
    <property type="term" value="F:mRNA binding"/>
    <property type="evidence" value="ECO:0007669"/>
    <property type="project" value="UniProtKB-ARBA"/>
</dbReference>
<dbReference type="Pfam" id="PF13812">
    <property type="entry name" value="PPR_3"/>
    <property type="match status" value="1"/>
</dbReference>
<dbReference type="EMBL" id="JAHRHJ020000010">
    <property type="protein sequence ID" value="KAH9298157.1"/>
    <property type="molecule type" value="Genomic_DNA"/>
</dbReference>
<keyword evidence="1" id="KW-0677">Repeat</keyword>
<accession>A0AA38CCP1</accession>
<dbReference type="GO" id="GO:0005739">
    <property type="term" value="C:mitochondrion"/>
    <property type="evidence" value="ECO:0007669"/>
    <property type="project" value="TreeGrafter"/>
</dbReference>
<dbReference type="Gene3D" id="1.25.40.10">
    <property type="entry name" value="Tetratricopeptide repeat domain"/>
    <property type="match status" value="2"/>
</dbReference>
<dbReference type="OMA" id="NAITFRH"/>
<dbReference type="Pfam" id="PF01535">
    <property type="entry name" value="PPR"/>
    <property type="match status" value="1"/>
</dbReference>
<dbReference type="PANTHER" id="PTHR45717">
    <property type="entry name" value="OS12G0527900 PROTEIN"/>
    <property type="match status" value="1"/>
</dbReference>
<keyword evidence="4" id="KW-1185">Reference proteome</keyword>
<protein>
    <recommendedName>
        <fullName evidence="5">Pentatricopeptide repeat-containing protein</fullName>
    </recommendedName>
</protein>
<name>A0AA38CCP1_TAXCH</name>
<dbReference type="Proteomes" id="UP000824469">
    <property type="component" value="Unassembled WGS sequence"/>
</dbReference>
<evidence type="ECO:0000313" key="3">
    <source>
        <dbReference type="EMBL" id="KAH9298157.1"/>
    </source>
</evidence>
<dbReference type="FunFam" id="1.25.40.10:FF:000799">
    <property type="entry name" value="Pentatricopeptide repeat-containing protein At1g07590, mitochondrial"/>
    <property type="match status" value="1"/>
</dbReference>
<evidence type="ECO:0008006" key="5">
    <source>
        <dbReference type="Google" id="ProtNLM"/>
    </source>
</evidence>
<gene>
    <name evidence="3" type="ORF">KI387_029839</name>
</gene>
<evidence type="ECO:0000313" key="4">
    <source>
        <dbReference type="Proteomes" id="UP000824469"/>
    </source>
</evidence>
<dbReference type="Pfam" id="PF13041">
    <property type="entry name" value="PPR_2"/>
    <property type="match status" value="1"/>
</dbReference>
<dbReference type="PANTHER" id="PTHR45717:SF11">
    <property type="entry name" value="PENTACOTRIPEPTIDE-REPEAT REGION OF PRORP DOMAIN-CONTAINING PROTEIN"/>
    <property type="match status" value="1"/>
</dbReference>
<evidence type="ECO:0000256" key="1">
    <source>
        <dbReference type="ARBA" id="ARBA00022737"/>
    </source>
</evidence>
<evidence type="ECO:0000256" key="2">
    <source>
        <dbReference type="PROSITE-ProRule" id="PRU00708"/>
    </source>
</evidence>
<sequence length="529" mass="60807">SLEHIGILMYVLSKTKRWWPVVAPHLIPLGFGSSYHNNITGAELEEENRLCTLVEVERGHEDSRRRSSIVISAFQTWMGEGRPVGRGDIFHTMNRLRKLVMYHRALQVAEWVVRERPYKLKEIDYSYLLEFTAKVRGIVRTEKLFMLIPPEFQNELLYNNLVLACLERRLIGKTMQYMKKMREHGLPIAPLIYNKLILLNESLGHKESICSILVQMKADGVAPNTRTYNILLNIKAKDYDIEGIQNVFDTMKQGNVSPNEITYCILANAYAIARLYTAAEAFVEALEKEKTGTNWSTLDILMLLYGSLRREEDLERTWELVKKLPNIRCKSYLLAVESFGKIGCIDKAEEIWQELMSKGGAKSTDHYNAIISIYGRHGLIQKSSHIFEEMQASSCKPNAITFRHLILCCLKADLVNEGLQSINMAENFQITNQIKLSTPWLETTLMIVEMFANKGNVEFAERFFADITKSKYSRYTFVYNTLLKAYVKANLCPHDFIRRMILSGARPDSESYSLVKLLEQSTLVAIQDL</sequence>
<dbReference type="NCBIfam" id="TIGR00756">
    <property type="entry name" value="PPR"/>
    <property type="match status" value="1"/>
</dbReference>
<dbReference type="AlphaFoldDB" id="A0AA38CCP1"/>
<dbReference type="InterPro" id="IPR002885">
    <property type="entry name" value="PPR_rpt"/>
</dbReference>
<organism evidence="3 4">
    <name type="scientific">Taxus chinensis</name>
    <name type="common">Chinese yew</name>
    <name type="synonym">Taxus wallichiana var. chinensis</name>
    <dbReference type="NCBI Taxonomy" id="29808"/>
    <lineage>
        <taxon>Eukaryota</taxon>
        <taxon>Viridiplantae</taxon>
        <taxon>Streptophyta</taxon>
        <taxon>Embryophyta</taxon>
        <taxon>Tracheophyta</taxon>
        <taxon>Spermatophyta</taxon>
        <taxon>Pinopsida</taxon>
        <taxon>Pinidae</taxon>
        <taxon>Conifers II</taxon>
        <taxon>Cupressales</taxon>
        <taxon>Taxaceae</taxon>
        <taxon>Taxus</taxon>
    </lineage>
</organism>
<proteinExistence type="predicted"/>
<feature type="non-terminal residue" evidence="3">
    <location>
        <position position="529"/>
    </location>
</feature>
<feature type="repeat" description="PPR" evidence="2">
    <location>
        <begin position="224"/>
        <end position="258"/>
    </location>
</feature>